<dbReference type="AlphaFoldDB" id="G6EIV2"/>
<organism evidence="1 2">
    <name type="scientific">Novosphingobium pentaromativorans US6-1</name>
    <dbReference type="NCBI Taxonomy" id="1088721"/>
    <lineage>
        <taxon>Bacteria</taxon>
        <taxon>Pseudomonadati</taxon>
        <taxon>Pseudomonadota</taxon>
        <taxon>Alphaproteobacteria</taxon>
        <taxon>Sphingomonadales</taxon>
        <taxon>Sphingomonadaceae</taxon>
        <taxon>Novosphingobium</taxon>
    </lineage>
</organism>
<dbReference type="STRING" id="1088721.JI59_03330"/>
<accession>G6EIV2</accession>
<dbReference type="InterPro" id="IPR012863">
    <property type="entry name" value="DUF1636"/>
</dbReference>
<comment type="caution">
    <text evidence="1">The sequence shown here is derived from an EMBL/GenBank/DDBJ whole genome shotgun (WGS) entry which is preliminary data.</text>
</comment>
<proteinExistence type="predicted"/>
<dbReference type="Pfam" id="PF07845">
    <property type="entry name" value="DUF1636"/>
    <property type="match status" value="1"/>
</dbReference>
<evidence type="ECO:0000313" key="2">
    <source>
        <dbReference type="Proteomes" id="UP000004030"/>
    </source>
</evidence>
<keyword evidence="2" id="KW-1185">Reference proteome</keyword>
<dbReference type="Proteomes" id="UP000004030">
    <property type="component" value="Unassembled WGS sequence"/>
</dbReference>
<dbReference type="eggNOG" id="COG5469">
    <property type="taxonomic scope" value="Bacteria"/>
</dbReference>
<protein>
    <recommendedName>
        <fullName evidence="3">Metal-binding protein</fullName>
    </recommendedName>
</protein>
<reference evidence="1 2" key="1">
    <citation type="journal article" date="2012" name="J. Bacteriol.">
        <title>Genome sequence of benzo(a)pyrene-degrading bacterium Novosphingobium pentaromativorans US6-1.</title>
        <authorList>
            <person name="Luo Y.R."/>
            <person name="Kang S.G."/>
            <person name="Kim S.J."/>
            <person name="Kim M.R."/>
            <person name="Li N."/>
            <person name="Lee J.H."/>
            <person name="Kwon K.K."/>
        </authorList>
    </citation>
    <scope>NUCLEOTIDE SEQUENCE [LARGE SCALE GENOMIC DNA]</scope>
    <source>
        <strain evidence="1 2">US6-1</strain>
    </source>
</reference>
<gene>
    <name evidence="1" type="ORF">NSU_4273</name>
</gene>
<sequence length="223" mass="23902">MGPQAGPEKAAGAALTREPGDLPAAVVLHPGRAHRVFEGLAQSGVVPRATTVIVLPVSLPAGLEPFARREREHALDVYLSSVFWSDALMLRAVKAEASVVVCSTCRHSETEREDEHGKRGGARLASAMREVQAEEPALAAVAVQEMPCLFACKRFCTVHVRAPGKVGYVLGDFAADREAAHAILSYAAQHAESEEGVVPYRSWPQGVKGHFITRTPPEGYLCT</sequence>
<dbReference type="PATRIC" id="fig|1088721.3.peg.4211"/>
<name>G6EIV2_9SPHN</name>
<dbReference type="EMBL" id="AGFM01000065">
    <property type="protein sequence ID" value="EHJ58711.1"/>
    <property type="molecule type" value="Genomic_DNA"/>
</dbReference>
<evidence type="ECO:0008006" key="3">
    <source>
        <dbReference type="Google" id="ProtNLM"/>
    </source>
</evidence>
<evidence type="ECO:0000313" key="1">
    <source>
        <dbReference type="EMBL" id="EHJ58711.1"/>
    </source>
</evidence>